<name>A0A8S3TYJ8_MYTED</name>
<gene>
    <name evidence="2" type="ORF">MEDL_47592</name>
</gene>
<evidence type="ECO:0000256" key="1">
    <source>
        <dbReference type="SAM" id="MobiDB-lite"/>
    </source>
</evidence>
<dbReference type="AlphaFoldDB" id="A0A8S3TYJ8"/>
<dbReference type="SUPFAM" id="SSF48403">
    <property type="entry name" value="Ankyrin repeat"/>
    <property type="match status" value="1"/>
</dbReference>
<evidence type="ECO:0000313" key="3">
    <source>
        <dbReference type="Proteomes" id="UP000683360"/>
    </source>
</evidence>
<feature type="compositionally biased region" description="Polar residues" evidence="1">
    <location>
        <begin position="256"/>
        <end position="266"/>
    </location>
</feature>
<dbReference type="InterPro" id="IPR036770">
    <property type="entry name" value="Ankyrin_rpt-contain_sf"/>
</dbReference>
<evidence type="ECO:0000313" key="2">
    <source>
        <dbReference type="EMBL" id="CAG2234998.1"/>
    </source>
</evidence>
<keyword evidence="3" id="KW-1185">Reference proteome</keyword>
<dbReference type="Gene3D" id="1.25.40.20">
    <property type="entry name" value="Ankyrin repeat-containing domain"/>
    <property type="match status" value="1"/>
</dbReference>
<feature type="region of interest" description="Disordered" evidence="1">
    <location>
        <begin position="244"/>
        <end position="274"/>
    </location>
</feature>
<feature type="region of interest" description="Disordered" evidence="1">
    <location>
        <begin position="213"/>
        <end position="232"/>
    </location>
</feature>
<accession>A0A8S3TYJ8</accession>
<dbReference type="EMBL" id="CAJPWZ010002286">
    <property type="protein sequence ID" value="CAG2234998.1"/>
    <property type="molecule type" value="Genomic_DNA"/>
</dbReference>
<reference evidence="2" key="1">
    <citation type="submission" date="2021-03" db="EMBL/GenBank/DDBJ databases">
        <authorList>
            <person name="Bekaert M."/>
        </authorList>
    </citation>
    <scope>NUCLEOTIDE SEQUENCE</scope>
</reference>
<comment type="caution">
    <text evidence="2">The sequence shown here is derived from an EMBL/GenBank/DDBJ whole genome shotgun (WGS) entry which is preliminary data.</text>
</comment>
<dbReference type="Proteomes" id="UP000683360">
    <property type="component" value="Unassembled WGS sequence"/>
</dbReference>
<organism evidence="2 3">
    <name type="scientific">Mytilus edulis</name>
    <name type="common">Blue mussel</name>
    <dbReference type="NCBI Taxonomy" id="6550"/>
    <lineage>
        <taxon>Eukaryota</taxon>
        <taxon>Metazoa</taxon>
        <taxon>Spiralia</taxon>
        <taxon>Lophotrochozoa</taxon>
        <taxon>Mollusca</taxon>
        <taxon>Bivalvia</taxon>
        <taxon>Autobranchia</taxon>
        <taxon>Pteriomorphia</taxon>
        <taxon>Mytilida</taxon>
        <taxon>Mytiloidea</taxon>
        <taxon>Mytilidae</taxon>
        <taxon>Mytilinae</taxon>
        <taxon>Mytilus</taxon>
    </lineage>
</organism>
<protein>
    <submittedName>
        <fullName evidence="2">Uncharacterized protein</fullName>
    </submittedName>
</protein>
<proteinExistence type="predicted"/>
<sequence length="527" mass="60559">MYIVVTYPVCYCLVFTMNLQIRLSVNLIIVDTLTQASMTIKTDPKIENAIFEKENSSDNISNTVPGQMEIKSIESSSVIFHLESSDGGNVKFVFEKSLMDGNLTSFIKNLLVDENVKKHMSPEKRYNLSVTIRSKDKQKQSYSDFKQKFSEINKIPERRKRVKQFLNIAEDIIEADKLWELLEDTANTFSMMKMRYDLNADVKSPLQSFILEESKKKGNNHEDTMSNKDLKRSQEIYLHGMRNPYELESDPERSVMKTSEPASKSDLSSKSEEPIDKIRQTVHKSEVTVGKKQETVFQSDVPENETLETVYKTEKNVNKTQESVLKIEGFENKAQETVCKSEIQGIRTTKKVHDSEISVNETRDTVRKPEEAVHNTQDYVIKLETQVIRTRETLRTSEVPVNKNMKPDIKFVLPVEKAEEHDFKLEHTEQQINIQQEQINEGTYTPTLAKDVFEDKVGETVACENIHEEKFKQLLDNKADIYQCRDNGASPSSLNSACFLNHIEIVKYIVNACDVDGYIACQKNNVE</sequence>